<protein>
    <submittedName>
        <fullName evidence="8">Sigma-70 family RNA polymerase sigma factor</fullName>
    </submittedName>
</protein>
<feature type="domain" description="RNA polymerase sigma-70 region 2" evidence="6">
    <location>
        <begin position="28"/>
        <end position="90"/>
    </location>
</feature>
<dbReference type="SUPFAM" id="SSF88659">
    <property type="entry name" value="Sigma3 and sigma4 domains of RNA polymerase sigma factors"/>
    <property type="match status" value="1"/>
</dbReference>
<dbReference type="InterPro" id="IPR039425">
    <property type="entry name" value="RNA_pol_sigma-70-like"/>
</dbReference>
<dbReference type="GO" id="GO:0006352">
    <property type="term" value="P:DNA-templated transcription initiation"/>
    <property type="evidence" value="ECO:0007669"/>
    <property type="project" value="InterPro"/>
</dbReference>
<proteinExistence type="inferred from homology"/>
<comment type="caution">
    <text evidence="8">The sequence shown here is derived from an EMBL/GenBank/DDBJ whole genome shotgun (WGS) entry which is preliminary data.</text>
</comment>
<sequence length="177" mass="20659">MLKEDTFKKAQDGDLKSVEEICSSTWEAVYRFIYYKVQNRQEAEDITQETYVKALSHLQKNSVKIEQYTGFLKTVALNILRDKWRKKKRRGTNVNIEAIDAEKTAIEDETEASAQRELIRNALDRLNEEQRMVVELRILKGYSVAETARIIKKKESTVRVLQYRALQTLASILKNND</sequence>
<dbReference type="InterPro" id="IPR013324">
    <property type="entry name" value="RNA_pol_sigma_r3/r4-like"/>
</dbReference>
<dbReference type="NCBIfam" id="TIGR02937">
    <property type="entry name" value="sigma70-ECF"/>
    <property type="match status" value="1"/>
</dbReference>
<keyword evidence="9" id="KW-1185">Reference proteome</keyword>
<comment type="similarity">
    <text evidence="1">Belongs to the sigma-70 factor family. ECF subfamily.</text>
</comment>
<dbReference type="SUPFAM" id="SSF88946">
    <property type="entry name" value="Sigma2 domain of RNA polymerase sigma factors"/>
    <property type="match status" value="1"/>
</dbReference>
<evidence type="ECO:0000259" key="6">
    <source>
        <dbReference type="Pfam" id="PF04542"/>
    </source>
</evidence>
<reference evidence="9" key="1">
    <citation type="submission" date="2018-11" db="EMBL/GenBank/DDBJ databases">
        <title>Genome sequencing of a novel mesophilic and cellulolytic organism within the genus Hungateiclostridium.</title>
        <authorList>
            <person name="Rettenmaier R."/>
            <person name="Liebl W."/>
            <person name="Zverlov V."/>
        </authorList>
    </citation>
    <scope>NUCLEOTIDE SEQUENCE [LARGE SCALE GENOMIC DNA]</scope>
    <source>
        <strain evidence="9">N2K1</strain>
    </source>
</reference>
<feature type="domain" description="RNA polymerase sigma factor 70 region 4 type 2" evidence="7">
    <location>
        <begin position="117"/>
        <end position="169"/>
    </location>
</feature>
<dbReference type="InterPro" id="IPR013325">
    <property type="entry name" value="RNA_pol_sigma_r2"/>
</dbReference>
<evidence type="ECO:0000313" key="8">
    <source>
        <dbReference type="EMBL" id="RXE57684.1"/>
    </source>
</evidence>
<dbReference type="Proteomes" id="UP000289166">
    <property type="component" value="Unassembled WGS sequence"/>
</dbReference>
<dbReference type="InterPro" id="IPR007627">
    <property type="entry name" value="RNA_pol_sigma70_r2"/>
</dbReference>
<dbReference type="PANTHER" id="PTHR43133:SF57">
    <property type="entry name" value="RNA POLYMERASE SIGMA-70 FACTOR"/>
    <property type="match status" value="1"/>
</dbReference>
<evidence type="ECO:0000256" key="5">
    <source>
        <dbReference type="SAM" id="Coils"/>
    </source>
</evidence>
<name>A0A4Q0I0F2_9FIRM</name>
<evidence type="ECO:0000313" key="9">
    <source>
        <dbReference type="Proteomes" id="UP000289166"/>
    </source>
</evidence>
<dbReference type="Pfam" id="PF04542">
    <property type="entry name" value="Sigma70_r2"/>
    <property type="match status" value="1"/>
</dbReference>
<gene>
    <name evidence="8" type="ORF">EFD62_16275</name>
</gene>
<dbReference type="Gene3D" id="1.10.10.10">
    <property type="entry name" value="Winged helix-like DNA-binding domain superfamily/Winged helix DNA-binding domain"/>
    <property type="match status" value="1"/>
</dbReference>
<dbReference type="InterPro" id="IPR013249">
    <property type="entry name" value="RNA_pol_sigma70_r4_t2"/>
</dbReference>
<evidence type="ECO:0000256" key="3">
    <source>
        <dbReference type="ARBA" id="ARBA00023082"/>
    </source>
</evidence>
<dbReference type="CDD" id="cd06171">
    <property type="entry name" value="Sigma70_r4"/>
    <property type="match status" value="1"/>
</dbReference>
<feature type="coiled-coil region" evidence="5">
    <location>
        <begin position="109"/>
        <end position="139"/>
    </location>
</feature>
<keyword evidence="5" id="KW-0175">Coiled coil</keyword>
<dbReference type="GO" id="GO:0003677">
    <property type="term" value="F:DNA binding"/>
    <property type="evidence" value="ECO:0007669"/>
    <property type="project" value="InterPro"/>
</dbReference>
<keyword evidence="4" id="KW-0804">Transcription</keyword>
<organism evidence="8 9">
    <name type="scientific">Acetivibrio mesophilus</name>
    <dbReference type="NCBI Taxonomy" id="2487273"/>
    <lineage>
        <taxon>Bacteria</taxon>
        <taxon>Bacillati</taxon>
        <taxon>Bacillota</taxon>
        <taxon>Clostridia</taxon>
        <taxon>Eubacteriales</taxon>
        <taxon>Oscillospiraceae</taxon>
        <taxon>Acetivibrio</taxon>
    </lineage>
</organism>
<dbReference type="PANTHER" id="PTHR43133">
    <property type="entry name" value="RNA POLYMERASE ECF-TYPE SIGMA FACTO"/>
    <property type="match status" value="1"/>
</dbReference>
<accession>A0A4Q0I0F2</accession>
<keyword evidence="2" id="KW-0805">Transcription regulation</keyword>
<dbReference type="OrthoDB" id="9784984at2"/>
<dbReference type="InterPro" id="IPR036388">
    <property type="entry name" value="WH-like_DNA-bd_sf"/>
</dbReference>
<evidence type="ECO:0000259" key="7">
    <source>
        <dbReference type="Pfam" id="PF08281"/>
    </source>
</evidence>
<dbReference type="AlphaFoldDB" id="A0A4Q0I0F2"/>
<evidence type="ECO:0000256" key="2">
    <source>
        <dbReference type="ARBA" id="ARBA00023015"/>
    </source>
</evidence>
<dbReference type="GO" id="GO:0016987">
    <property type="term" value="F:sigma factor activity"/>
    <property type="evidence" value="ECO:0007669"/>
    <property type="project" value="UniProtKB-KW"/>
</dbReference>
<dbReference type="Gene3D" id="1.10.1740.10">
    <property type="match status" value="1"/>
</dbReference>
<evidence type="ECO:0000256" key="1">
    <source>
        <dbReference type="ARBA" id="ARBA00010641"/>
    </source>
</evidence>
<keyword evidence="3" id="KW-0731">Sigma factor</keyword>
<dbReference type="Pfam" id="PF08281">
    <property type="entry name" value="Sigma70_r4_2"/>
    <property type="match status" value="1"/>
</dbReference>
<dbReference type="RefSeq" id="WP_069194864.1">
    <property type="nucleotide sequence ID" value="NZ_RLII01000042.1"/>
</dbReference>
<dbReference type="InterPro" id="IPR014284">
    <property type="entry name" value="RNA_pol_sigma-70_dom"/>
</dbReference>
<dbReference type="EMBL" id="RLII01000042">
    <property type="protein sequence ID" value="RXE57684.1"/>
    <property type="molecule type" value="Genomic_DNA"/>
</dbReference>
<evidence type="ECO:0000256" key="4">
    <source>
        <dbReference type="ARBA" id="ARBA00023163"/>
    </source>
</evidence>